<protein>
    <submittedName>
        <fullName evidence="4">Putative colanic acid biosynthesis acetyltransferase WcaF</fullName>
        <ecNumber evidence="4">2.3.1.-</ecNumber>
    </submittedName>
</protein>
<evidence type="ECO:0000256" key="1">
    <source>
        <dbReference type="ARBA" id="ARBA00007274"/>
    </source>
</evidence>
<proteinExistence type="inferred from homology"/>
<keyword evidence="4" id="KW-0012">Acyltransferase</keyword>
<dbReference type="STRING" id="1666911.HLUCCA11_03525"/>
<dbReference type="InterPro" id="IPR011004">
    <property type="entry name" value="Trimer_LpxA-like_sf"/>
</dbReference>
<dbReference type="Gene3D" id="2.160.10.10">
    <property type="entry name" value="Hexapeptide repeat proteins"/>
    <property type="match status" value="1"/>
</dbReference>
<comment type="similarity">
    <text evidence="1">Belongs to the transferase hexapeptide repeat family.</text>
</comment>
<dbReference type="GO" id="GO:0043886">
    <property type="term" value="F:structural constituent of carboxysome shell"/>
    <property type="evidence" value="ECO:0007669"/>
    <property type="project" value="UniProtKB-ARBA"/>
</dbReference>
<organism evidence="4 5">
    <name type="scientific">Phormidesmis priestleyi Ana</name>
    <dbReference type="NCBI Taxonomy" id="1666911"/>
    <lineage>
        <taxon>Bacteria</taxon>
        <taxon>Bacillati</taxon>
        <taxon>Cyanobacteriota</taxon>
        <taxon>Cyanophyceae</taxon>
        <taxon>Leptolyngbyales</taxon>
        <taxon>Leptolyngbyaceae</taxon>
        <taxon>Phormidesmis</taxon>
    </lineage>
</organism>
<dbReference type="EC" id="2.3.1.-" evidence="4"/>
<dbReference type="InterPro" id="IPR051159">
    <property type="entry name" value="Hexapeptide_acetyltransf"/>
</dbReference>
<dbReference type="GO" id="GO:0005829">
    <property type="term" value="C:cytosol"/>
    <property type="evidence" value="ECO:0007669"/>
    <property type="project" value="TreeGrafter"/>
</dbReference>
<name>A0A0P8DJM9_9CYAN</name>
<dbReference type="PANTHER" id="PTHR23416">
    <property type="entry name" value="SIALIC ACID SYNTHASE-RELATED"/>
    <property type="match status" value="1"/>
</dbReference>
<dbReference type="NCBIfam" id="NF038307">
    <property type="entry name" value="EPS_acetyl_HpsU"/>
    <property type="match status" value="1"/>
</dbReference>
<dbReference type="InterPro" id="IPR001451">
    <property type="entry name" value="Hexapep"/>
</dbReference>
<evidence type="ECO:0000256" key="3">
    <source>
        <dbReference type="SAM" id="MobiDB-lite"/>
    </source>
</evidence>
<gene>
    <name evidence="4" type="primary">wcaF</name>
    <name evidence="4" type="ORF">HLUCCA11_03525</name>
</gene>
<comment type="caution">
    <text evidence="4">The sequence shown here is derived from an EMBL/GenBank/DDBJ whole genome shotgun (WGS) entry which is preliminary data.</text>
</comment>
<feature type="region of interest" description="Disordered" evidence="3">
    <location>
        <begin position="1"/>
        <end position="31"/>
    </location>
</feature>
<dbReference type="PATRIC" id="fig|1666911.3.peg.3557"/>
<dbReference type="EMBL" id="LJZR01000003">
    <property type="protein sequence ID" value="KPQ37000.1"/>
    <property type="molecule type" value="Genomic_DNA"/>
</dbReference>
<dbReference type="Pfam" id="PF00132">
    <property type="entry name" value="Hexapep"/>
    <property type="match status" value="1"/>
</dbReference>
<keyword evidence="2 4" id="KW-0808">Transferase</keyword>
<dbReference type="SUPFAM" id="SSF51161">
    <property type="entry name" value="Trimeric LpxA-like enzymes"/>
    <property type="match status" value="1"/>
</dbReference>
<reference evidence="4 5" key="1">
    <citation type="submission" date="2015-09" db="EMBL/GenBank/DDBJ databases">
        <title>Identification and resolution of microdiversity through metagenomic sequencing of parallel consortia.</title>
        <authorList>
            <person name="Nelson W.C."/>
            <person name="Romine M.F."/>
            <person name="Lindemann S.R."/>
        </authorList>
    </citation>
    <scope>NUCLEOTIDE SEQUENCE [LARGE SCALE GENOMIC DNA]</scope>
    <source>
        <strain evidence="4">Ana</strain>
    </source>
</reference>
<evidence type="ECO:0000256" key="2">
    <source>
        <dbReference type="ARBA" id="ARBA00022679"/>
    </source>
</evidence>
<dbReference type="Proteomes" id="UP000050465">
    <property type="component" value="Unassembled WGS sequence"/>
</dbReference>
<dbReference type="AlphaFoldDB" id="A0A0P8DJM9"/>
<dbReference type="GO" id="GO:0008374">
    <property type="term" value="F:O-acyltransferase activity"/>
    <property type="evidence" value="ECO:0007669"/>
    <property type="project" value="TreeGrafter"/>
</dbReference>
<accession>A0A0P8DJM9</accession>
<evidence type="ECO:0000313" key="4">
    <source>
        <dbReference type="EMBL" id="KPQ37000.1"/>
    </source>
</evidence>
<dbReference type="CDD" id="cd05825">
    <property type="entry name" value="LbH_wcaF_like"/>
    <property type="match status" value="1"/>
</dbReference>
<dbReference type="PANTHER" id="PTHR23416:SF23">
    <property type="entry name" value="ACETYLTRANSFERASE C18B11.09C-RELATED"/>
    <property type="match status" value="1"/>
</dbReference>
<dbReference type="NCBIfam" id="NF007797">
    <property type="entry name" value="PRK10502.1"/>
    <property type="match status" value="1"/>
</dbReference>
<sequence length="244" mass="26549">MDASDGLKAAEQLAREQSAPEQSAPEKLVEQSAPEKLVEQSAINLNPIDGSIGAPPFMDLSQYHQPGYSAGGSRVAMLLWWLVQAIAFPLTLHTAHGIRCTLLRWFGAKVGQHVIIRPTARFTYPWNIEIGDYSWIGDDVVLYSLAPIKLGQHCVISQKSYLCTGSHDISDPRFGLVTGQIVIENGAWVATDCFIGPDVRIGANAVIGTRSTVLRSMPPGQICLGTPCRPVKPRPMFSPMTTKP</sequence>
<evidence type="ECO:0000313" key="5">
    <source>
        <dbReference type="Proteomes" id="UP000050465"/>
    </source>
</evidence>
<dbReference type="GO" id="GO:0031470">
    <property type="term" value="C:carboxysome"/>
    <property type="evidence" value="ECO:0007669"/>
    <property type="project" value="UniProtKB-ARBA"/>
</dbReference>